<proteinExistence type="predicted"/>
<sequence>MQVLKPKYRFMCGGLPSTCPSQTQDPLADQGKHVTHLGSLRLDQNKLHLASEVRSFPSSTMPNKMDRLSRLTFQTSSQC</sequence>
<dbReference type="AlphaFoldDB" id="F6GXH7"/>
<dbReference type="HOGENOM" id="CLU_2610889_0_0_1"/>
<evidence type="ECO:0000313" key="2">
    <source>
        <dbReference type="EMBL" id="CCB44663.1"/>
    </source>
</evidence>
<evidence type="ECO:0000313" key="3">
    <source>
        <dbReference type="Proteomes" id="UP000009183"/>
    </source>
</evidence>
<dbReference type="PaxDb" id="29760-VIT_11s0052g00760.t01"/>
<evidence type="ECO:0000256" key="1">
    <source>
        <dbReference type="SAM" id="MobiDB-lite"/>
    </source>
</evidence>
<protein>
    <submittedName>
        <fullName evidence="2">Uncharacterized protein</fullName>
    </submittedName>
</protein>
<gene>
    <name evidence="2" type="ordered locus">VIT_11s0052g00760</name>
</gene>
<accession>F6GXH7</accession>
<organism evidence="2 3">
    <name type="scientific">Vitis vinifera</name>
    <name type="common">Grape</name>
    <dbReference type="NCBI Taxonomy" id="29760"/>
    <lineage>
        <taxon>Eukaryota</taxon>
        <taxon>Viridiplantae</taxon>
        <taxon>Streptophyta</taxon>
        <taxon>Embryophyta</taxon>
        <taxon>Tracheophyta</taxon>
        <taxon>Spermatophyta</taxon>
        <taxon>Magnoliopsida</taxon>
        <taxon>eudicotyledons</taxon>
        <taxon>Gunneridae</taxon>
        <taxon>Pentapetalae</taxon>
        <taxon>rosids</taxon>
        <taxon>Vitales</taxon>
        <taxon>Vitaceae</taxon>
        <taxon>Viteae</taxon>
        <taxon>Vitis</taxon>
    </lineage>
</organism>
<feature type="region of interest" description="Disordered" evidence="1">
    <location>
        <begin position="53"/>
        <end position="79"/>
    </location>
</feature>
<keyword evidence="3" id="KW-1185">Reference proteome</keyword>
<name>F6GXH7_VITVI</name>
<dbReference type="InParanoid" id="F6GXH7"/>
<dbReference type="Proteomes" id="UP000009183">
    <property type="component" value="Chromosome 11"/>
</dbReference>
<dbReference type="EMBL" id="FN594964">
    <property type="protein sequence ID" value="CCB44663.1"/>
    <property type="molecule type" value="Genomic_DNA"/>
</dbReference>
<reference evidence="3" key="1">
    <citation type="journal article" date="2007" name="Nature">
        <title>The grapevine genome sequence suggests ancestral hexaploidization in major angiosperm phyla.</title>
        <authorList>
            <consortium name="The French-Italian Public Consortium for Grapevine Genome Characterization."/>
            <person name="Jaillon O."/>
            <person name="Aury J.-M."/>
            <person name="Noel B."/>
            <person name="Policriti A."/>
            <person name="Clepet C."/>
            <person name="Casagrande A."/>
            <person name="Choisne N."/>
            <person name="Aubourg S."/>
            <person name="Vitulo N."/>
            <person name="Jubin C."/>
            <person name="Vezzi A."/>
            <person name="Legeai F."/>
            <person name="Hugueney P."/>
            <person name="Dasilva C."/>
            <person name="Horner D."/>
            <person name="Mica E."/>
            <person name="Jublot D."/>
            <person name="Poulain J."/>
            <person name="Bruyere C."/>
            <person name="Billault A."/>
            <person name="Segurens B."/>
            <person name="Gouyvenoux M."/>
            <person name="Ugarte E."/>
            <person name="Cattonaro F."/>
            <person name="Anthouard V."/>
            <person name="Vico V."/>
            <person name="Del Fabbro C."/>
            <person name="Alaux M."/>
            <person name="Di Gaspero G."/>
            <person name="Dumas V."/>
            <person name="Felice N."/>
            <person name="Paillard S."/>
            <person name="Juman I."/>
            <person name="Moroldo M."/>
            <person name="Scalabrin S."/>
            <person name="Canaguier A."/>
            <person name="Le Clainche I."/>
            <person name="Malacrida G."/>
            <person name="Durand E."/>
            <person name="Pesole G."/>
            <person name="Laucou V."/>
            <person name="Chatelet P."/>
            <person name="Merdinoglu D."/>
            <person name="Delledonne M."/>
            <person name="Pezzotti M."/>
            <person name="Lecharny A."/>
            <person name="Scarpelli C."/>
            <person name="Artiguenave F."/>
            <person name="Pe M.E."/>
            <person name="Valle G."/>
            <person name="Morgante M."/>
            <person name="Caboche M."/>
            <person name="Adam-Blondon A.-F."/>
            <person name="Weissenbach J."/>
            <person name="Quetier F."/>
            <person name="Wincker P."/>
        </authorList>
    </citation>
    <scope>NUCLEOTIDE SEQUENCE [LARGE SCALE GENOMIC DNA]</scope>
    <source>
        <strain evidence="3">cv. Pinot noir / PN40024</strain>
    </source>
</reference>